<proteinExistence type="predicted"/>
<dbReference type="KEGG" id="cha:CHAB381_0360"/>
<protein>
    <submittedName>
        <fullName evidence="1">Uncharacterized protein</fullName>
    </submittedName>
</protein>
<dbReference type="HOGENOM" id="CLU_2258544_0_0_7"/>
<dbReference type="AlphaFoldDB" id="A7I0C1"/>
<evidence type="ECO:0000313" key="2">
    <source>
        <dbReference type="Proteomes" id="UP000002407"/>
    </source>
</evidence>
<accession>A7I0C1</accession>
<dbReference type="EMBL" id="CP000776">
    <property type="protein sequence ID" value="ABS51223.1"/>
    <property type="molecule type" value="Genomic_DNA"/>
</dbReference>
<gene>
    <name evidence="1" type="ordered locus">CHAB381_0360</name>
</gene>
<dbReference type="STRING" id="360107.CHAB381_0360"/>
<organism evidence="1 2">
    <name type="scientific">Campylobacter hominis (strain ATCC BAA-381 / DSM 21671 / CCUG 45161 / LMG 19568 / NCTC 13146 / CH001A)</name>
    <dbReference type="NCBI Taxonomy" id="360107"/>
    <lineage>
        <taxon>Bacteria</taxon>
        <taxon>Pseudomonadati</taxon>
        <taxon>Campylobacterota</taxon>
        <taxon>Epsilonproteobacteria</taxon>
        <taxon>Campylobacterales</taxon>
        <taxon>Campylobacteraceae</taxon>
        <taxon>Campylobacter</taxon>
    </lineage>
</organism>
<evidence type="ECO:0000313" key="1">
    <source>
        <dbReference type="EMBL" id="ABS51223.1"/>
    </source>
</evidence>
<dbReference type="Proteomes" id="UP000002407">
    <property type="component" value="Chromosome"/>
</dbReference>
<reference evidence="2" key="1">
    <citation type="submission" date="2007-07" db="EMBL/GenBank/DDBJ databases">
        <title>Complete genome sequence of Campylobacter hominis ATCC BAA-381, a commensal isolated from the human gastrointestinal tract.</title>
        <authorList>
            <person name="Fouts D.E."/>
            <person name="Mongodin E.F."/>
            <person name="Puiu D."/>
            <person name="Sebastian Y."/>
            <person name="Miller W.G."/>
            <person name="Mandrell R.E."/>
            <person name="Nelson K.E."/>
        </authorList>
    </citation>
    <scope>NUCLEOTIDE SEQUENCE [LARGE SCALE GENOMIC DNA]</scope>
    <source>
        <strain evidence="2">ATCC BAA-381 / LMG 19568 / NCTC 13146 / CH001A</strain>
    </source>
</reference>
<sequence length="103" mass="12880">MMQILFSNNENLIITSVDFFRKCKKRNFINFNNRQGANSFTFRHIFQIFNENPFKCINFYEKIKKQNNYILFKAKFYTILKIFWRQNEKNYFYFGYYNFGSFM</sequence>
<name>A7I0C1_CAMHC</name>
<keyword evidence="2" id="KW-1185">Reference proteome</keyword>